<dbReference type="EMBL" id="KJ484638">
    <property type="protein sequence ID" value="AIF79051.1"/>
    <property type="molecule type" value="Genomic_DNA"/>
</dbReference>
<evidence type="ECO:0000313" key="1">
    <source>
        <dbReference type="EMBL" id="AHX99586.1"/>
    </source>
</evidence>
<name>A0A023UEU4_ECOLX</name>
<gene>
    <name evidence="1" type="ORF">orf00009</name>
</gene>
<geneLocation type="plasmid" evidence="2">
    <name>pH2291-112</name>
</geneLocation>
<reference evidence="2" key="1">
    <citation type="journal article" date="2014" name="J. Antimicrob. Chemother.">
        <title>Nucleotide sequences of 16 transmissible plasmids identified in nine multidrug-resistant Escherichia coli isolates expressing an ESBL phenotype isolated from food-producing animals and healthy humans.</title>
        <authorList>
            <person name="Wang J."/>
            <person name="Stephan R."/>
            <person name="Power K."/>
            <person name="Yan Q."/>
            <person name="Hachler H."/>
            <person name="Fanning S."/>
        </authorList>
    </citation>
    <scope>NUCLEOTIDE SEQUENCE</scope>
    <source>
        <strain evidence="4">Chicken-49</strain>
        <strain evidence="3">Chicken-60</strain>
        <strain evidence="2">Human-2291</strain>
        <plasmid evidence="4">pC49-108</plasmid>
        <plasmid evidence="3">pC60-108</plasmid>
        <plasmid evidence="2">pH2291-112</plasmid>
    </source>
</reference>
<dbReference type="EMBL" id="KJ125070">
    <property type="protein sequence ID" value="AHX99586.1"/>
    <property type="molecule type" value="Genomic_DNA"/>
</dbReference>
<protein>
    <submittedName>
        <fullName evidence="1">Uncharacterized protein</fullName>
    </submittedName>
</protein>
<keyword evidence="1" id="KW-0614">Plasmid</keyword>
<dbReference type="EMBL" id="KJ484635">
    <property type="protein sequence ID" value="AIF78488.1"/>
    <property type="molecule type" value="Genomic_DNA"/>
</dbReference>
<evidence type="ECO:0000313" key="3">
    <source>
        <dbReference type="EMBL" id="AIF78488.1"/>
    </source>
</evidence>
<accession>A0A023UEU4</accession>
<geneLocation type="plasmid" evidence="3">
    <name>pC60-108</name>
</geneLocation>
<dbReference type="AlphaFoldDB" id="A0A023UEU4"/>
<sequence length="40" mass="4681">MINVTKLTVKVRFPNLFVSILIARHFEKPILRDSLSNIQK</sequence>
<reference evidence="1" key="2">
    <citation type="journal article" date="2015" name="Antimicrob. Agents Chemother.">
        <title>blaCTX-M-1/9/1 Hybrid Genes May Have Been Generated from blaCTX-M-15 on an IncI2 Plasmid.</title>
        <authorList>
            <person name="Liu L."/>
            <person name="He D."/>
            <person name="Lv L."/>
            <person name="Liu W."/>
            <person name="Chen X."/>
            <person name="Zeng Z."/>
            <person name="Partridge S.R."/>
            <person name="Liu J.H."/>
        </authorList>
    </citation>
    <scope>NUCLEOTIDE SEQUENCE</scope>
    <source>
        <strain evidence="1">AHC4</strain>
        <plasmid evidence="1">pHNAH4-1</plasmid>
    </source>
</reference>
<proteinExistence type="predicted"/>
<evidence type="ECO:0000313" key="2">
    <source>
        <dbReference type="EMBL" id="AIF77875.1"/>
    </source>
</evidence>
<reference evidence="1" key="3">
    <citation type="submission" date="2015-03" db="EMBL/GenBank/DDBJ databases">
        <title>completed sequence of plasmid pHNAH4-1.</title>
        <authorList>
            <person name="Liu J."/>
            <person name="He D."/>
            <person name="Partridge S.R."/>
        </authorList>
    </citation>
    <scope>NUCLEOTIDE SEQUENCE</scope>
    <source>
        <strain evidence="1">AHC4</strain>
        <plasmid evidence="1">pHNAH4-1</plasmid>
    </source>
</reference>
<dbReference type="EMBL" id="KJ484629">
    <property type="protein sequence ID" value="AIF77875.1"/>
    <property type="molecule type" value="Genomic_DNA"/>
</dbReference>
<evidence type="ECO:0000313" key="4">
    <source>
        <dbReference type="EMBL" id="AIF79051.1"/>
    </source>
</evidence>
<organism evidence="1">
    <name type="scientific">Escherichia coli</name>
    <dbReference type="NCBI Taxonomy" id="562"/>
    <lineage>
        <taxon>Bacteria</taxon>
        <taxon>Pseudomonadati</taxon>
        <taxon>Pseudomonadota</taxon>
        <taxon>Gammaproteobacteria</taxon>
        <taxon>Enterobacterales</taxon>
        <taxon>Enterobacteriaceae</taxon>
        <taxon>Escherichia</taxon>
    </lineage>
</organism>
<geneLocation type="plasmid" evidence="4">
    <name>pC49-108</name>
</geneLocation>
<geneLocation type="plasmid" evidence="1">
    <name>pHNAH4-1</name>
</geneLocation>